<dbReference type="AlphaFoldDB" id="A0ABD3B1K6"/>
<evidence type="ECO:0000313" key="1">
    <source>
        <dbReference type="EMBL" id="KAL3537231.1"/>
    </source>
</evidence>
<accession>A0ABD3B1K6</accession>
<keyword evidence="2" id="KW-1185">Reference proteome</keyword>
<proteinExistence type="predicted"/>
<reference evidence="1 2" key="1">
    <citation type="submission" date="2024-11" db="EMBL/GenBank/DDBJ databases">
        <title>A near-complete genome assembly of Cinchona calisaya.</title>
        <authorList>
            <person name="Lian D.C."/>
            <person name="Zhao X.W."/>
            <person name="Wei L."/>
        </authorList>
    </citation>
    <scope>NUCLEOTIDE SEQUENCE [LARGE SCALE GENOMIC DNA]</scope>
    <source>
        <tissue evidence="1">Nenye</tissue>
    </source>
</reference>
<organism evidence="1 2">
    <name type="scientific">Cinchona calisaya</name>
    <dbReference type="NCBI Taxonomy" id="153742"/>
    <lineage>
        <taxon>Eukaryota</taxon>
        <taxon>Viridiplantae</taxon>
        <taxon>Streptophyta</taxon>
        <taxon>Embryophyta</taxon>
        <taxon>Tracheophyta</taxon>
        <taxon>Spermatophyta</taxon>
        <taxon>Magnoliopsida</taxon>
        <taxon>eudicotyledons</taxon>
        <taxon>Gunneridae</taxon>
        <taxon>Pentapetalae</taxon>
        <taxon>asterids</taxon>
        <taxon>lamiids</taxon>
        <taxon>Gentianales</taxon>
        <taxon>Rubiaceae</taxon>
        <taxon>Cinchonoideae</taxon>
        <taxon>Cinchoneae</taxon>
        <taxon>Cinchona</taxon>
    </lineage>
</organism>
<gene>
    <name evidence="1" type="ORF">ACH5RR_000597</name>
</gene>
<dbReference type="Proteomes" id="UP001630127">
    <property type="component" value="Unassembled WGS sequence"/>
</dbReference>
<protein>
    <submittedName>
        <fullName evidence="1">Uncharacterized protein</fullName>
    </submittedName>
</protein>
<dbReference type="EMBL" id="JBJUIK010000001">
    <property type="protein sequence ID" value="KAL3537231.1"/>
    <property type="molecule type" value="Genomic_DNA"/>
</dbReference>
<comment type="caution">
    <text evidence="1">The sequence shown here is derived from an EMBL/GenBank/DDBJ whole genome shotgun (WGS) entry which is preliminary data.</text>
</comment>
<sequence>MPPLECPSDIEIEEEVVHGQSLVGLGTLHAQDEYEQNEVCDKEMDEEERNVDIMSVKLAIQRELAYREKVASYFSEEEISKLLPLEVRTLRLYTFSYFVFVSIPVSSE</sequence>
<name>A0ABD3B1K6_9GENT</name>
<evidence type="ECO:0000313" key="2">
    <source>
        <dbReference type="Proteomes" id="UP001630127"/>
    </source>
</evidence>